<proteinExistence type="predicted"/>
<gene>
    <name evidence="1" type="ORF">M8C21_007382</name>
</gene>
<dbReference type="Proteomes" id="UP001206925">
    <property type="component" value="Unassembled WGS sequence"/>
</dbReference>
<evidence type="ECO:0000313" key="1">
    <source>
        <dbReference type="EMBL" id="KAI7728035.1"/>
    </source>
</evidence>
<name>A0AAD5G459_AMBAR</name>
<protein>
    <submittedName>
        <fullName evidence="1">Uncharacterized protein</fullName>
    </submittedName>
</protein>
<dbReference type="EMBL" id="JAMZMK010011276">
    <property type="protein sequence ID" value="KAI7728035.1"/>
    <property type="molecule type" value="Genomic_DNA"/>
</dbReference>
<sequence>MSMKLLMVTGPSTLLQDGSTTWSMFHSHPNHLWLAFWLNFWTTHFTKKTVR</sequence>
<keyword evidence="2" id="KW-1185">Reference proteome</keyword>
<evidence type="ECO:0000313" key="2">
    <source>
        <dbReference type="Proteomes" id="UP001206925"/>
    </source>
</evidence>
<accession>A0AAD5G459</accession>
<reference evidence="1" key="1">
    <citation type="submission" date="2022-06" db="EMBL/GenBank/DDBJ databases">
        <title>Uncovering the hologenomic basis of an extraordinary plant invasion.</title>
        <authorList>
            <person name="Bieker V.C."/>
            <person name="Martin M.D."/>
            <person name="Gilbert T."/>
            <person name="Hodgins K."/>
            <person name="Battlay P."/>
            <person name="Petersen B."/>
            <person name="Wilson J."/>
        </authorList>
    </citation>
    <scope>NUCLEOTIDE SEQUENCE</scope>
    <source>
        <strain evidence="1">AA19_3_7</strain>
        <tissue evidence="1">Leaf</tissue>
    </source>
</reference>
<dbReference type="AlphaFoldDB" id="A0AAD5G459"/>
<organism evidence="1 2">
    <name type="scientific">Ambrosia artemisiifolia</name>
    <name type="common">Common ragweed</name>
    <dbReference type="NCBI Taxonomy" id="4212"/>
    <lineage>
        <taxon>Eukaryota</taxon>
        <taxon>Viridiplantae</taxon>
        <taxon>Streptophyta</taxon>
        <taxon>Embryophyta</taxon>
        <taxon>Tracheophyta</taxon>
        <taxon>Spermatophyta</taxon>
        <taxon>Magnoliopsida</taxon>
        <taxon>eudicotyledons</taxon>
        <taxon>Gunneridae</taxon>
        <taxon>Pentapetalae</taxon>
        <taxon>asterids</taxon>
        <taxon>campanulids</taxon>
        <taxon>Asterales</taxon>
        <taxon>Asteraceae</taxon>
        <taxon>Asteroideae</taxon>
        <taxon>Heliantheae alliance</taxon>
        <taxon>Heliantheae</taxon>
        <taxon>Ambrosia</taxon>
    </lineage>
</organism>
<comment type="caution">
    <text evidence="1">The sequence shown here is derived from an EMBL/GenBank/DDBJ whole genome shotgun (WGS) entry which is preliminary data.</text>
</comment>